<gene>
    <name evidence="1" type="ORF">S03H2_16876</name>
</gene>
<dbReference type="EMBL" id="BARU01008659">
    <property type="protein sequence ID" value="GAH43849.1"/>
    <property type="molecule type" value="Genomic_DNA"/>
</dbReference>
<organism evidence="1">
    <name type="scientific">marine sediment metagenome</name>
    <dbReference type="NCBI Taxonomy" id="412755"/>
    <lineage>
        <taxon>unclassified sequences</taxon>
        <taxon>metagenomes</taxon>
        <taxon>ecological metagenomes</taxon>
    </lineage>
</organism>
<comment type="caution">
    <text evidence="1">The sequence shown here is derived from an EMBL/GenBank/DDBJ whole genome shotgun (WGS) entry which is preliminary data.</text>
</comment>
<reference evidence="1" key="1">
    <citation type="journal article" date="2014" name="Front. Microbiol.">
        <title>High frequency of phylogenetically diverse reductive dehalogenase-homologous genes in deep subseafloor sedimentary metagenomes.</title>
        <authorList>
            <person name="Kawai M."/>
            <person name="Futagami T."/>
            <person name="Toyoda A."/>
            <person name="Takaki Y."/>
            <person name="Nishi S."/>
            <person name="Hori S."/>
            <person name="Arai W."/>
            <person name="Tsubouchi T."/>
            <person name="Morono Y."/>
            <person name="Uchiyama I."/>
            <person name="Ito T."/>
            <person name="Fujiyama A."/>
            <person name="Inagaki F."/>
            <person name="Takami H."/>
        </authorList>
    </citation>
    <scope>NUCLEOTIDE SEQUENCE</scope>
    <source>
        <strain evidence="1">Expedition CK06-06</strain>
    </source>
</reference>
<evidence type="ECO:0000313" key="1">
    <source>
        <dbReference type="EMBL" id="GAH43849.1"/>
    </source>
</evidence>
<protein>
    <submittedName>
        <fullName evidence="1">Uncharacterized protein</fullName>
    </submittedName>
</protein>
<sequence>MSDERKEGLVEVGTHESTGAIIEDLETLWPEFRPEFYTPGKVPPHFSIHLEKAIPNAMRKAQVLAEEKLTDFIKSMRRRLRRDVKNTREYYDALRKEMEASLSHHNLSEAQRQERIAKIEDLPREMAQKIEDLQQKYKIQVRLRPCAALRFLIDVVHIMVEIRFRKHTRTIHLIWNPLSRRLDPLVCERCYETTRSVHLREEDSRILLLCPSCAQKQ</sequence>
<dbReference type="AlphaFoldDB" id="X1GQG2"/>
<accession>X1GQG2</accession>
<name>X1GQG2_9ZZZZ</name>
<proteinExistence type="predicted"/>